<evidence type="ECO:0000313" key="3">
    <source>
        <dbReference type="Proteomes" id="UP000011682"/>
    </source>
</evidence>
<dbReference type="Proteomes" id="UP000011682">
    <property type="component" value="Unassembled WGS sequence"/>
</dbReference>
<protein>
    <submittedName>
        <fullName evidence="2">Uncharacterized protein</fullName>
    </submittedName>
</protein>
<feature type="region of interest" description="Disordered" evidence="1">
    <location>
        <begin position="27"/>
        <end position="47"/>
    </location>
</feature>
<reference evidence="2" key="1">
    <citation type="submission" date="2013-05" db="EMBL/GenBank/DDBJ databases">
        <title>Genome assembly of Cystobacter fuscus DSM 2262.</title>
        <authorList>
            <person name="Sharma G."/>
            <person name="Khatri I."/>
            <person name="Kaur C."/>
            <person name="Mayilraj S."/>
            <person name="Subramanian S."/>
        </authorList>
    </citation>
    <scope>NUCLEOTIDE SEQUENCE [LARGE SCALE GENOMIC DNA]</scope>
    <source>
        <strain evidence="2">DSM 2262</strain>
    </source>
</reference>
<dbReference type="RefSeq" id="WP_002626042.1">
    <property type="nucleotide sequence ID" value="NZ_ANAH02000065.1"/>
</dbReference>
<organism evidence="2 3">
    <name type="scientific">Cystobacter fuscus (strain ATCC 25194 / DSM 2262 / NBRC 100088 / M29)</name>
    <dbReference type="NCBI Taxonomy" id="1242864"/>
    <lineage>
        <taxon>Bacteria</taxon>
        <taxon>Pseudomonadati</taxon>
        <taxon>Myxococcota</taxon>
        <taxon>Myxococcia</taxon>
        <taxon>Myxococcales</taxon>
        <taxon>Cystobacterineae</taxon>
        <taxon>Archangiaceae</taxon>
        <taxon>Cystobacter</taxon>
    </lineage>
</organism>
<gene>
    <name evidence="2" type="ORF">D187_007245</name>
</gene>
<dbReference type="AlphaFoldDB" id="S9NX64"/>
<accession>S9NX64</accession>
<keyword evidence="3" id="KW-1185">Reference proteome</keyword>
<evidence type="ECO:0000313" key="2">
    <source>
        <dbReference type="EMBL" id="EPX56810.1"/>
    </source>
</evidence>
<sequence length="94" mass="10472">MATSRKAKRVGPMTLEAVRIGRIEGPWRGGGVERRGRGGPQTGAARADHKLTAIENETVLVKHFQALLHAVNTMQLERYVKRDFSDVSEKYIKA</sequence>
<dbReference type="EMBL" id="ANAH02000065">
    <property type="protein sequence ID" value="EPX56810.1"/>
    <property type="molecule type" value="Genomic_DNA"/>
</dbReference>
<evidence type="ECO:0000256" key="1">
    <source>
        <dbReference type="SAM" id="MobiDB-lite"/>
    </source>
</evidence>
<name>S9NX64_CYSF2</name>
<proteinExistence type="predicted"/>
<comment type="caution">
    <text evidence="2">The sequence shown here is derived from an EMBL/GenBank/DDBJ whole genome shotgun (WGS) entry which is preliminary data.</text>
</comment>